<evidence type="ECO:0000313" key="2">
    <source>
        <dbReference type="Proteomes" id="UP000694864"/>
    </source>
</evidence>
<feature type="region of interest" description="Disordered" evidence="1">
    <location>
        <begin position="18"/>
        <end position="58"/>
    </location>
</feature>
<feature type="compositionally biased region" description="Basic and acidic residues" evidence="1">
    <location>
        <begin position="47"/>
        <end position="58"/>
    </location>
</feature>
<dbReference type="InterPro" id="IPR050804">
    <property type="entry name" value="MCC"/>
</dbReference>
<keyword evidence="2" id="KW-1185">Reference proteome</keyword>
<dbReference type="RefSeq" id="XP_010412848.1">
    <property type="nucleotide sequence ID" value="XM_010414546.1"/>
</dbReference>
<dbReference type="Proteomes" id="UP000694864">
    <property type="component" value="Chromosome 6"/>
</dbReference>
<accession>A0ABM0SL78</accession>
<evidence type="ECO:0000256" key="1">
    <source>
        <dbReference type="SAM" id="MobiDB-lite"/>
    </source>
</evidence>
<protein>
    <submittedName>
        <fullName evidence="3">MATH domain and coiled-coil domain-containing protein At3g58280-like</fullName>
    </submittedName>
</protein>
<proteinExistence type="predicted"/>
<dbReference type="GeneID" id="104699210"/>
<sequence length="188" mass="21591">MSKIKAVKRLKIISKDDYLSTSEDSSSEDSLLEDSSSEDLLSEDSSSEGKETVKEEQVKEMFRKHPELTSKFNFENQQLKNAFMDVLLDLIKTLCKSTKELSLKDLNKAERTLIDLTRAGLKVGWLHQKWEEAYLKKEKQRISGVRIRELEEQVKKRKLTLSYLESDLKTEKAAALATKSRIGFSDVV</sequence>
<name>A0ABM0SL78_CAMSA</name>
<gene>
    <name evidence="3" type="primary">LOC104699210</name>
</gene>
<organism evidence="2 3">
    <name type="scientific">Camelina sativa</name>
    <name type="common">False flax</name>
    <name type="synonym">Myagrum sativum</name>
    <dbReference type="NCBI Taxonomy" id="90675"/>
    <lineage>
        <taxon>Eukaryota</taxon>
        <taxon>Viridiplantae</taxon>
        <taxon>Streptophyta</taxon>
        <taxon>Embryophyta</taxon>
        <taxon>Tracheophyta</taxon>
        <taxon>Spermatophyta</taxon>
        <taxon>Magnoliopsida</taxon>
        <taxon>eudicotyledons</taxon>
        <taxon>Gunneridae</taxon>
        <taxon>Pentapetalae</taxon>
        <taxon>rosids</taxon>
        <taxon>malvids</taxon>
        <taxon>Brassicales</taxon>
        <taxon>Brassicaceae</taxon>
        <taxon>Camelineae</taxon>
        <taxon>Camelina</taxon>
    </lineage>
</organism>
<reference evidence="2" key="1">
    <citation type="journal article" date="2014" name="Nat. Commun.">
        <title>The emerging biofuel crop Camelina sativa retains a highly undifferentiated hexaploid genome structure.</title>
        <authorList>
            <person name="Kagale S."/>
            <person name="Koh C."/>
            <person name="Nixon J."/>
            <person name="Bollina V."/>
            <person name="Clarke W.E."/>
            <person name="Tuteja R."/>
            <person name="Spillane C."/>
            <person name="Robinson S.J."/>
            <person name="Links M.G."/>
            <person name="Clarke C."/>
            <person name="Higgins E.E."/>
            <person name="Huebert T."/>
            <person name="Sharpe A.G."/>
            <person name="Parkin I.A."/>
        </authorList>
    </citation>
    <scope>NUCLEOTIDE SEQUENCE [LARGE SCALE GENOMIC DNA]</scope>
    <source>
        <strain evidence="2">cv. DH55</strain>
    </source>
</reference>
<dbReference type="PANTHER" id="PTHR46236">
    <property type="entry name" value="TRAF-LIKE SUPERFAMILY PROTEIN"/>
    <property type="match status" value="1"/>
</dbReference>
<reference evidence="3" key="2">
    <citation type="submission" date="2025-08" db="UniProtKB">
        <authorList>
            <consortium name="RefSeq"/>
        </authorList>
    </citation>
    <scope>IDENTIFICATION</scope>
    <source>
        <tissue evidence="3">Leaf</tissue>
    </source>
</reference>
<feature type="compositionally biased region" description="Acidic residues" evidence="1">
    <location>
        <begin position="25"/>
        <end position="46"/>
    </location>
</feature>
<dbReference type="PANTHER" id="PTHR46236:SF2">
    <property type="entry name" value="PHOSPHOLIPASE-LIKE PROTEIN (PEARLI 4) FAMILY PROTEIN"/>
    <property type="match status" value="1"/>
</dbReference>
<evidence type="ECO:0000313" key="3">
    <source>
        <dbReference type="RefSeq" id="XP_010412848.1"/>
    </source>
</evidence>